<evidence type="ECO:0000313" key="2">
    <source>
        <dbReference type="EMBL" id="KAJ1367321.1"/>
    </source>
</evidence>
<feature type="signal peptide" evidence="1">
    <location>
        <begin position="1"/>
        <end position="19"/>
    </location>
</feature>
<keyword evidence="1" id="KW-0732">Signal</keyword>
<evidence type="ECO:0000256" key="1">
    <source>
        <dbReference type="SAM" id="SignalP"/>
    </source>
</evidence>
<feature type="chain" id="PRO_5042142656" description="Secreted protein" evidence="1">
    <location>
        <begin position="20"/>
        <end position="224"/>
    </location>
</feature>
<proteinExistence type="predicted"/>
<name>A0AAD5R0L5_PARTN</name>
<dbReference type="Proteomes" id="UP001196413">
    <property type="component" value="Unassembled WGS sequence"/>
</dbReference>
<keyword evidence="3" id="KW-1185">Reference proteome</keyword>
<dbReference type="EMBL" id="JAHQIW010005848">
    <property type="protein sequence ID" value="KAJ1367321.1"/>
    <property type="molecule type" value="Genomic_DNA"/>
</dbReference>
<dbReference type="AlphaFoldDB" id="A0AAD5R0L5"/>
<reference evidence="2" key="1">
    <citation type="submission" date="2021-06" db="EMBL/GenBank/DDBJ databases">
        <title>Parelaphostrongylus tenuis whole genome reference sequence.</title>
        <authorList>
            <person name="Garwood T.J."/>
            <person name="Larsen P.A."/>
            <person name="Fountain-Jones N.M."/>
            <person name="Garbe J.R."/>
            <person name="Macchietto M.G."/>
            <person name="Kania S.A."/>
            <person name="Gerhold R.W."/>
            <person name="Richards J.E."/>
            <person name="Wolf T.M."/>
        </authorList>
    </citation>
    <scope>NUCLEOTIDE SEQUENCE</scope>
    <source>
        <strain evidence="2">MNPRO001-30</strain>
        <tissue evidence="2">Meninges</tissue>
    </source>
</reference>
<evidence type="ECO:0008006" key="4">
    <source>
        <dbReference type="Google" id="ProtNLM"/>
    </source>
</evidence>
<accession>A0AAD5R0L5</accession>
<protein>
    <recommendedName>
        <fullName evidence="4">Secreted protein</fullName>
    </recommendedName>
</protein>
<sequence length="224" mass="23912">MANLTIGLFMIPQLATIWAVFGCGVMPAGQGSTRSFTVSGFTLPVNMVYAASSSTAPTRVPSIATSRGRAQEFVLRLVMQTVFHVLENEGRSALLPDAVISSILSQLTVNVTYEPLLCQDVILDPMTDTVMMDKQKCIIVGSTVTGICTGTRNNGMCTAILNMATVTPVTNYTSISGTLMTTNIIMANWSRAMWQSVLSRAIRMLALGPFGSHFFSASPTVGGN</sequence>
<organism evidence="2 3">
    <name type="scientific">Parelaphostrongylus tenuis</name>
    <name type="common">Meningeal worm</name>
    <dbReference type="NCBI Taxonomy" id="148309"/>
    <lineage>
        <taxon>Eukaryota</taxon>
        <taxon>Metazoa</taxon>
        <taxon>Ecdysozoa</taxon>
        <taxon>Nematoda</taxon>
        <taxon>Chromadorea</taxon>
        <taxon>Rhabditida</taxon>
        <taxon>Rhabditina</taxon>
        <taxon>Rhabditomorpha</taxon>
        <taxon>Strongyloidea</taxon>
        <taxon>Metastrongylidae</taxon>
        <taxon>Parelaphostrongylus</taxon>
    </lineage>
</organism>
<gene>
    <name evidence="2" type="ORF">KIN20_028215</name>
</gene>
<comment type="caution">
    <text evidence="2">The sequence shown here is derived from an EMBL/GenBank/DDBJ whole genome shotgun (WGS) entry which is preliminary data.</text>
</comment>
<evidence type="ECO:0000313" key="3">
    <source>
        <dbReference type="Proteomes" id="UP001196413"/>
    </source>
</evidence>